<dbReference type="Proteomes" id="UP000054498">
    <property type="component" value="Unassembled WGS sequence"/>
</dbReference>
<evidence type="ECO:0000256" key="8">
    <source>
        <dbReference type="SAM" id="MobiDB-lite"/>
    </source>
</evidence>
<evidence type="ECO:0000313" key="9">
    <source>
        <dbReference type="EMBL" id="KIZ04153.1"/>
    </source>
</evidence>
<evidence type="ECO:0000256" key="2">
    <source>
        <dbReference type="ARBA" id="ARBA00008340"/>
    </source>
</evidence>
<dbReference type="PANTHER" id="PTHR21547">
    <property type="entry name" value="CLUSTERIN ASSOCIATED PROTEIN 1"/>
    <property type="match status" value="1"/>
</dbReference>
<evidence type="ECO:0000256" key="6">
    <source>
        <dbReference type="ARBA" id="ARBA00023273"/>
    </source>
</evidence>
<feature type="compositionally biased region" description="Low complexity" evidence="8">
    <location>
        <begin position="423"/>
        <end position="437"/>
    </location>
</feature>
<dbReference type="OrthoDB" id="438545at2759"/>
<feature type="compositionally biased region" description="Basic and acidic residues" evidence="8">
    <location>
        <begin position="361"/>
        <end position="370"/>
    </location>
</feature>
<keyword evidence="6" id="KW-0966">Cell projection</keyword>
<proteinExistence type="inferred from homology"/>
<evidence type="ECO:0000256" key="4">
    <source>
        <dbReference type="ARBA" id="ARBA00023054"/>
    </source>
</evidence>
<dbReference type="Pfam" id="PF10234">
    <property type="entry name" value="Cluap1"/>
    <property type="match status" value="2"/>
</dbReference>
<sequence>MKTLGYPRLISLDNFRTPNFELVADCIHWLVHRFYPESTIPGDIATEAERVAFLQGVAQASAAAAGPGSARAMLRRTSLCLDACREKMHRALGAVLGRIMLTKARMKLNIKRLYAADGQAVRELLKLASLLCKATQSAEQEGEDAADAGDMSAALRAFDPRAAKALAADMARAGAALHAALAAEPALRVARARALAGAQDSEHVERCIAEAAAGVDEALGSARAQASSISELAAAEAALDAKLERRRAELERAEKRLATLAAVRPAYMDEYEALEGQLQVLYTHYLERHRNLQYLEARLEGYHRAEADAMDAQDRRLRKMQKRLADEELRILRGEQQVDEGRAGAAASTPSDSGSSSDGDGGGRRPDQRGAGEFGAARGMGLGAPVAAAPAVVGTLAGGGGWGDDDDEASIDEDTATDGRDVSLAGSGSDSGAAAGSLGPGGGLQGGGNGAGEFPYGGGDEGDGDDGGLLGGDSEDSGF</sequence>
<dbReference type="GO" id="GO:0005815">
    <property type="term" value="C:microtubule organizing center"/>
    <property type="evidence" value="ECO:0007669"/>
    <property type="project" value="TreeGrafter"/>
</dbReference>
<dbReference type="STRING" id="145388.A0A0D2K0L0"/>
<dbReference type="GO" id="GO:0060271">
    <property type="term" value="P:cilium assembly"/>
    <property type="evidence" value="ECO:0007669"/>
    <property type="project" value="TreeGrafter"/>
</dbReference>
<protein>
    <submittedName>
        <fullName evidence="9">Clusterin-associated protein 1</fullName>
    </submittedName>
</protein>
<dbReference type="GO" id="GO:0005929">
    <property type="term" value="C:cilium"/>
    <property type="evidence" value="ECO:0007669"/>
    <property type="project" value="UniProtKB-SubCell"/>
</dbReference>
<organism evidence="9 10">
    <name type="scientific">Monoraphidium neglectum</name>
    <dbReference type="NCBI Taxonomy" id="145388"/>
    <lineage>
        <taxon>Eukaryota</taxon>
        <taxon>Viridiplantae</taxon>
        <taxon>Chlorophyta</taxon>
        <taxon>core chlorophytes</taxon>
        <taxon>Chlorophyceae</taxon>
        <taxon>CS clade</taxon>
        <taxon>Sphaeropleales</taxon>
        <taxon>Selenastraceae</taxon>
        <taxon>Monoraphidium</taxon>
    </lineage>
</organism>
<comment type="subcellular location">
    <subcellularLocation>
        <location evidence="1">Cell projection</location>
        <location evidence="1">Cilium</location>
    </subcellularLocation>
</comment>
<gene>
    <name evidence="9" type="ORF">MNEG_3801</name>
</gene>
<evidence type="ECO:0000256" key="1">
    <source>
        <dbReference type="ARBA" id="ARBA00004138"/>
    </source>
</evidence>
<evidence type="ECO:0000256" key="7">
    <source>
        <dbReference type="SAM" id="Coils"/>
    </source>
</evidence>
<name>A0A0D2K0L0_9CHLO</name>
<dbReference type="GeneID" id="25736679"/>
<keyword evidence="10" id="KW-1185">Reference proteome</keyword>
<feature type="compositionally biased region" description="Low complexity" evidence="8">
    <location>
        <begin position="343"/>
        <end position="358"/>
    </location>
</feature>
<evidence type="ECO:0000256" key="3">
    <source>
        <dbReference type="ARBA" id="ARBA00022794"/>
    </source>
</evidence>
<reference evidence="9 10" key="1">
    <citation type="journal article" date="2013" name="BMC Genomics">
        <title>Reconstruction of the lipid metabolism for the microalga Monoraphidium neglectum from its genome sequence reveals characteristics suitable for biofuel production.</title>
        <authorList>
            <person name="Bogen C."/>
            <person name="Al-Dilaimi A."/>
            <person name="Albersmeier A."/>
            <person name="Wichmann J."/>
            <person name="Grundmann M."/>
            <person name="Rupp O."/>
            <person name="Lauersen K.J."/>
            <person name="Blifernez-Klassen O."/>
            <person name="Kalinowski J."/>
            <person name="Goesmann A."/>
            <person name="Mussgnug J.H."/>
            <person name="Kruse O."/>
        </authorList>
    </citation>
    <scope>NUCLEOTIDE SEQUENCE [LARGE SCALE GENOMIC DNA]</scope>
    <source>
        <strain evidence="9 10">SAG 48.87</strain>
    </source>
</reference>
<dbReference type="RefSeq" id="XP_013903172.1">
    <property type="nucleotide sequence ID" value="XM_014047718.1"/>
</dbReference>
<feature type="region of interest" description="Disordered" evidence="8">
    <location>
        <begin position="394"/>
        <end position="479"/>
    </location>
</feature>
<feature type="region of interest" description="Disordered" evidence="8">
    <location>
        <begin position="328"/>
        <end position="377"/>
    </location>
</feature>
<keyword evidence="5" id="KW-0969">Cilium</keyword>
<evidence type="ECO:0000313" key="10">
    <source>
        <dbReference type="Proteomes" id="UP000054498"/>
    </source>
</evidence>
<dbReference type="KEGG" id="mng:MNEG_3801"/>
<comment type="similarity">
    <text evidence="2">Belongs to the CLUAP1 family.</text>
</comment>
<feature type="compositionally biased region" description="Acidic residues" evidence="8">
    <location>
        <begin position="403"/>
        <end position="416"/>
    </location>
</feature>
<feature type="coiled-coil region" evidence="7">
    <location>
        <begin position="236"/>
        <end position="263"/>
    </location>
</feature>
<dbReference type="EMBL" id="KK100715">
    <property type="protein sequence ID" value="KIZ04153.1"/>
    <property type="molecule type" value="Genomic_DNA"/>
</dbReference>
<dbReference type="GO" id="GO:0030992">
    <property type="term" value="C:intraciliary transport particle B"/>
    <property type="evidence" value="ECO:0007669"/>
    <property type="project" value="TreeGrafter"/>
</dbReference>
<evidence type="ECO:0000256" key="5">
    <source>
        <dbReference type="ARBA" id="ARBA00023069"/>
    </source>
</evidence>
<dbReference type="AlphaFoldDB" id="A0A0D2K0L0"/>
<dbReference type="InterPro" id="IPR019366">
    <property type="entry name" value="Clusterin-associated_protein-1"/>
</dbReference>
<keyword evidence="3" id="KW-0970">Cilium biogenesis/degradation</keyword>
<dbReference type="PANTHER" id="PTHR21547:SF0">
    <property type="entry name" value="CLUSTERIN-ASSOCIATED PROTEIN 1"/>
    <property type="match status" value="1"/>
</dbReference>
<keyword evidence="4 7" id="KW-0175">Coiled coil</keyword>
<feature type="compositionally biased region" description="Gly residues" evidence="8">
    <location>
        <begin position="438"/>
        <end position="459"/>
    </location>
</feature>
<accession>A0A0D2K0L0</accession>